<protein>
    <submittedName>
        <fullName evidence="1">Uncharacterized protein</fullName>
    </submittedName>
</protein>
<proteinExistence type="predicted"/>
<comment type="caution">
    <text evidence="1">The sequence shown here is derived from an EMBL/GenBank/DDBJ whole genome shotgun (WGS) entry which is preliminary data.</text>
</comment>
<accession>A0A919S8B8</accession>
<dbReference type="Proteomes" id="UP000680865">
    <property type="component" value="Unassembled WGS sequence"/>
</dbReference>
<keyword evidence="2" id="KW-1185">Reference proteome</keyword>
<evidence type="ECO:0000313" key="1">
    <source>
        <dbReference type="EMBL" id="GIM67402.1"/>
    </source>
</evidence>
<dbReference type="AlphaFoldDB" id="A0A919S8B8"/>
<evidence type="ECO:0000313" key="2">
    <source>
        <dbReference type="Proteomes" id="UP000680865"/>
    </source>
</evidence>
<gene>
    <name evidence="1" type="ORF">Aco04nite_06120</name>
</gene>
<organism evidence="1 2">
    <name type="scientific">Winogradskya consettensis</name>
    <dbReference type="NCBI Taxonomy" id="113560"/>
    <lineage>
        <taxon>Bacteria</taxon>
        <taxon>Bacillati</taxon>
        <taxon>Actinomycetota</taxon>
        <taxon>Actinomycetes</taxon>
        <taxon>Micromonosporales</taxon>
        <taxon>Micromonosporaceae</taxon>
        <taxon>Winogradskya</taxon>
    </lineage>
</organism>
<sequence length="94" mass="10192">MTAHEETRPYELEVTQGYEACIISRRSFIPDDLVATDAAAGKPAPLATRPEEFRLAAEIVSRPRSLGSPHPPWLGLTGVLGGASVKIIFRAFTD</sequence>
<name>A0A919S8B8_9ACTN</name>
<reference evidence="1" key="1">
    <citation type="submission" date="2021-03" db="EMBL/GenBank/DDBJ databases">
        <title>Whole genome shotgun sequence of Actinoplanes consettensis NBRC 14913.</title>
        <authorList>
            <person name="Komaki H."/>
            <person name="Tamura T."/>
        </authorList>
    </citation>
    <scope>NUCLEOTIDE SEQUENCE</scope>
    <source>
        <strain evidence="1">NBRC 14913</strain>
    </source>
</reference>
<dbReference type="EMBL" id="BOQP01000003">
    <property type="protein sequence ID" value="GIM67402.1"/>
    <property type="molecule type" value="Genomic_DNA"/>
</dbReference>